<keyword evidence="8" id="KW-1185">Reference proteome</keyword>
<keyword evidence="2" id="KW-0479">Metal-binding</keyword>
<dbReference type="RefSeq" id="WP_204500153.1">
    <property type="nucleotide sequence ID" value="NZ_JAFBDR010000013.1"/>
</dbReference>
<dbReference type="Pfam" id="PF10150">
    <property type="entry name" value="RNase_E_G"/>
    <property type="match status" value="1"/>
</dbReference>
<evidence type="ECO:0000259" key="6">
    <source>
        <dbReference type="PROSITE" id="PS50126"/>
    </source>
</evidence>
<comment type="cofactor">
    <cofactor evidence="1">
        <name>Mg(2+)</name>
        <dbReference type="ChEBI" id="CHEBI:18420"/>
    </cofactor>
</comment>
<dbReference type="Proteomes" id="UP001296943">
    <property type="component" value="Unassembled WGS sequence"/>
</dbReference>
<evidence type="ECO:0000256" key="3">
    <source>
        <dbReference type="ARBA" id="ARBA00022801"/>
    </source>
</evidence>
<dbReference type="PANTHER" id="PTHR30001">
    <property type="entry name" value="RIBONUCLEASE"/>
    <property type="match status" value="1"/>
</dbReference>
<organism evidence="7 8">
    <name type="scientific">Aquibacillus albus</name>
    <dbReference type="NCBI Taxonomy" id="1168171"/>
    <lineage>
        <taxon>Bacteria</taxon>
        <taxon>Bacillati</taxon>
        <taxon>Bacillota</taxon>
        <taxon>Bacilli</taxon>
        <taxon>Bacillales</taxon>
        <taxon>Bacillaceae</taxon>
        <taxon>Aquibacillus</taxon>
    </lineage>
</organism>
<evidence type="ECO:0000256" key="2">
    <source>
        <dbReference type="ARBA" id="ARBA00022723"/>
    </source>
</evidence>
<dbReference type="PROSITE" id="PS50126">
    <property type="entry name" value="S1"/>
    <property type="match status" value="1"/>
</dbReference>
<dbReference type="InterPro" id="IPR012340">
    <property type="entry name" value="NA-bd_OB-fold"/>
</dbReference>
<dbReference type="PANTHER" id="PTHR30001:SF0">
    <property type="entry name" value="RIBONUCLEASE G"/>
    <property type="match status" value="1"/>
</dbReference>
<evidence type="ECO:0000313" key="7">
    <source>
        <dbReference type="EMBL" id="MBM7572035.1"/>
    </source>
</evidence>
<gene>
    <name evidence="7" type="ORF">JOC48_002536</name>
</gene>
<dbReference type="InterPro" id="IPR019307">
    <property type="entry name" value="RNA-bd_AU-1/RNase_E/G"/>
</dbReference>
<evidence type="ECO:0000256" key="4">
    <source>
        <dbReference type="ARBA" id="ARBA00022842"/>
    </source>
</evidence>
<keyword evidence="5" id="KW-0694">RNA-binding</keyword>
<comment type="caution">
    <text evidence="7">The sequence shown here is derived from an EMBL/GenBank/DDBJ whole genome shotgun (WGS) entry which is preliminary data.</text>
</comment>
<evidence type="ECO:0000313" key="8">
    <source>
        <dbReference type="Proteomes" id="UP001296943"/>
    </source>
</evidence>
<reference evidence="7 8" key="1">
    <citation type="submission" date="2021-01" db="EMBL/GenBank/DDBJ databases">
        <title>Genomic Encyclopedia of Type Strains, Phase IV (KMG-IV): sequencing the most valuable type-strain genomes for metagenomic binning, comparative biology and taxonomic classification.</title>
        <authorList>
            <person name="Goeker M."/>
        </authorList>
    </citation>
    <scope>NUCLEOTIDE SEQUENCE [LARGE SCALE GENOMIC DNA]</scope>
    <source>
        <strain evidence="7 8">DSM 23711</strain>
    </source>
</reference>
<sequence length="486" mass="55301">MVSIYIQSQTTERVAIIEEEKQIKELVIDRPGVRNQVGNIYFGKVNSIEKGLQAAFIDIGNEKLGFLQKKEIPSARDDSNPPIESLITEGQTIVVQIIKDAYGEKGPRLTANITIPGIDIIYLPFGNYVAASRKLSDDDRGRLSTYVSRIKILQEGAIIRTSAKNRPEKEVEQEFISLRTRWQELEKQNKSKKVPCCLLEDKTVPDRIVRKFPPSLIKTIYIDDLSLANYVRKTYPNVKEKVKWLNDIEKQLPYSIYRLMEEVVAPKVVTSKGVEIIIEQTEAMTIIDVNTATFAGRSNKEQTLAKANIHAAVEIAKQVRLRNLSGIIIIDFISMKMESHRKNIIATLKKAFANDPIRSEIYGFTKLGLLEMTRKRELDTLPNLLLDKDQSKQKFSRITEAYLLERELLSYRGSNVEAMLIEINPKLYQVFFQSISIKNVKEKVGQEVYMVKAKGIESYRVKLAGSIALINEQVSRISSDAIDKVF</sequence>
<dbReference type="CDD" id="cd04453">
    <property type="entry name" value="S1_RNase_E"/>
    <property type="match status" value="1"/>
</dbReference>
<accession>A0ABS2N1N4</accession>
<dbReference type="SUPFAM" id="SSF50249">
    <property type="entry name" value="Nucleic acid-binding proteins"/>
    <property type="match status" value="1"/>
</dbReference>
<name>A0ABS2N1N4_9BACI</name>
<keyword evidence="3 7" id="KW-0378">Hydrolase</keyword>
<feature type="domain" description="S1 motif" evidence="6">
    <location>
        <begin position="38"/>
        <end position="112"/>
    </location>
</feature>
<protein>
    <submittedName>
        <fullName evidence="7">Ribonuclease G</fullName>
        <ecNumber evidence="7">3.1.26.-</ecNumber>
    </submittedName>
</protein>
<dbReference type="GO" id="GO:0016787">
    <property type="term" value="F:hydrolase activity"/>
    <property type="evidence" value="ECO:0007669"/>
    <property type="project" value="UniProtKB-KW"/>
</dbReference>
<dbReference type="InterPro" id="IPR003029">
    <property type="entry name" value="S1_domain"/>
</dbReference>
<dbReference type="Gene3D" id="2.40.50.140">
    <property type="entry name" value="Nucleic acid-binding proteins"/>
    <property type="match status" value="1"/>
</dbReference>
<dbReference type="EC" id="3.1.26.-" evidence="7"/>
<proteinExistence type="predicted"/>
<dbReference type="InterPro" id="IPR004659">
    <property type="entry name" value="RNase_E/G"/>
</dbReference>
<dbReference type="EMBL" id="JAFBDR010000013">
    <property type="protein sequence ID" value="MBM7572035.1"/>
    <property type="molecule type" value="Genomic_DNA"/>
</dbReference>
<dbReference type="SMART" id="SM00316">
    <property type="entry name" value="S1"/>
    <property type="match status" value="1"/>
</dbReference>
<keyword evidence="4" id="KW-0460">Magnesium</keyword>
<evidence type="ECO:0000256" key="5">
    <source>
        <dbReference type="ARBA" id="ARBA00022884"/>
    </source>
</evidence>
<dbReference type="NCBIfam" id="TIGR00757">
    <property type="entry name" value="RNaseEG"/>
    <property type="match status" value="1"/>
</dbReference>
<evidence type="ECO:0000256" key="1">
    <source>
        <dbReference type="ARBA" id="ARBA00001946"/>
    </source>
</evidence>